<dbReference type="EMBL" id="RFFH01000006">
    <property type="protein sequence ID" value="RMI31779.1"/>
    <property type="molecule type" value="Genomic_DNA"/>
</dbReference>
<evidence type="ECO:0000313" key="1">
    <source>
        <dbReference type="EMBL" id="RMI31779.1"/>
    </source>
</evidence>
<keyword evidence="2" id="KW-1185">Reference proteome</keyword>
<gene>
    <name evidence="1" type="ORF">EBN03_16440</name>
</gene>
<protein>
    <submittedName>
        <fullName evidence="1">Uncharacterized protein</fullName>
    </submittedName>
</protein>
<dbReference type="Proteomes" id="UP000279275">
    <property type="component" value="Unassembled WGS sequence"/>
</dbReference>
<evidence type="ECO:0000313" key="2">
    <source>
        <dbReference type="Proteomes" id="UP000279275"/>
    </source>
</evidence>
<reference evidence="1 2" key="1">
    <citation type="submission" date="2018-10" db="EMBL/GenBank/DDBJ databases">
        <title>Isolation from cow dung.</title>
        <authorList>
            <person name="Ling L."/>
        </authorList>
    </citation>
    <scope>NUCLEOTIDE SEQUENCE [LARGE SCALE GENOMIC DNA]</scope>
    <source>
        <strain evidence="1 2">NEAU-LL90</strain>
    </source>
</reference>
<name>A0A3M2L230_9NOCA</name>
<organism evidence="1 2">
    <name type="scientific">Nocardia stercoris</name>
    <dbReference type="NCBI Taxonomy" id="2483361"/>
    <lineage>
        <taxon>Bacteria</taxon>
        <taxon>Bacillati</taxon>
        <taxon>Actinomycetota</taxon>
        <taxon>Actinomycetes</taxon>
        <taxon>Mycobacteriales</taxon>
        <taxon>Nocardiaceae</taxon>
        <taxon>Nocardia</taxon>
    </lineage>
</organism>
<comment type="caution">
    <text evidence="1">The sequence shown here is derived from an EMBL/GenBank/DDBJ whole genome shotgun (WGS) entry which is preliminary data.</text>
</comment>
<dbReference type="AlphaFoldDB" id="A0A3M2L230"/>
<accession>A0A3M2L230</accession>
<proteinExistence type="predicted"/>
<sequence length="159" mass="16084">MNAVLAGAVSLMCELPPVRIARWCDLVLIAITTSVAPVTCLVASESNAALSVALSSVVKICTGSGSALPAWVTLPASSTCESSCSVTGPAAAGPASSIDTPATIASRTMSRLAIPHLLGMGTCLAPAVASVRHGCDRGPECRSSRTPHRCPGVRLCERA</sequence>